<organism evidence="2 3">
    <name type="scientific">Nocardioides bruguierae</name>
    <dbReference type="NCBI Taxonomy" id="2945102"/>
    <lineage>
        <taxon>Bacteria</taxon>
        <taxon>Bacillati</taxon>
        <taxon>Actinomycetota</taxon>
        <taxon>Actinomycetes</taxon>
        <taxon>Propionibacteriales</taxon>
        <taxon>Nocardioidaceae</taxon>
        <taxon>Nocardioides</taxon>
    </lineage>
</organism>
<feature type="domain" description="Hypervirulence associated protein TUDOR" evidence="1">
    <location>
        <begin position="5"/>
        <end position="66"/>
    </location>
</feature>
<sequence>MIRTGTRVTWSWGAGTGSGTVTEVHHETVTRTIKGEEITRHGSDDEPAYVIDSDSGDAVVKLAGEVERAD</sequence>
<accession>A0A9X2D710</accession>
<gene>
    <name evidence="2" type="ORF">M8330_08320</name>
</gene>
<reference evidence="2" key="1">
    <citation type="submission" date="2022-05" db="EMBL/GenBank/DDBJ databases">
        <authorList>
            <person name="Tuo L."/>
        </authorList>
    </citation>
    <scope>NUCLEOTIDE SEQUENCE</scope>
    <source>
        <strain evidence="2">BSK12Z-4</strain>
    </source>
</reference>
<proteinExistence type="predicted"/>
<dbReference type="RefSeq" id="WP_250051302.1">
    <property type="nucleotide sequence ID" value="NZ_JAMJPH010000001.1"/>
</dbReference>
<name>A0A9X2D710_9ACTN</name>
<dbReference type="AlphaFoldDB" id="A0A9X2D710"/>
<dbReference type="InterPro" id="IPR021331">
    <property type="entry name" value="Hva1_TUDOR"/>
</dbReference>
<evidence type="ECO:0000259" key="1">
    <source>
        <dbReference type="Pfam" id="PF11160"/>
    </source>
</evidence>
<dbReference type="Proteomes" id="UP001139485">
    <property type="component" value="Unassembled WGS sequence"/>
</dbReference>
<keyword evidence="3" id="KW-1185">Reference proteome</keyword>
<evidence type="ECO:0000313" key="2">
    <source>
        <dbReference type="EMBL" id="MCM0620300.1"/>
    </source>
</evidence>
<protein>
    <submittedName>
        <fullName evidence="2">DUF2945 domain-containing protein</fullName>
    </submittedName>
</protein>
<dbReference type="EMBL" id="JAMOIL010000009">
    <property type="protein sequence ID" value="MCM0620300.1"/>
    <property type="molecule type" value="Genomic_DNA"/>
</dbReference>
<dbReference type="Pfam" id="PF11160">
    <property type="entry name" value="Hva1_TUDOR"/>
    <property type="match status" value="1"/>
</dbReference>
<evidence type="ECO:0000313" key="3">
    <source>
        <dbReference type="Proteomes" id="UP001139485"/>
    </source>
</evidence>
<comment type="caution">
    <text evidence="2">The sequence shown here is derived from an EMBL/GenBank/DDBJ whole genome shotgun (WGS) entry which is preliminary data.</text>
</comment>